<proteinExistence type="predicted"/>
<accession>A0ABU2BWD0</accession>
<reference evidence="2 3" key="1">
    <citation type="submission" date="2023-07" db="EMBL/GenBank/DDBJ databases">
        <title>Sequencing the genomes of 1000 actinobacteria strains.</title>
        <authorList>
            <person name="Klenk H.-P."/>
        </authorList>
    </citation>
    <scope>NUCLEOTIDE SEQUENCE [LARGE SCALE GENOMIC DNA]</scope>
    <source>
        <strain evidence="2 3">DSM 19426</strain>
    </source>
</reference>
<dbReference type="CDD" id="cd12108">
    <property type="entry name" value="Hr-like"/>
    <property type="match status" value="1"/>
</dbReference>
<evidence type="ECO:0000259" key="1">
    <source>
        <dbReference type="Pfam" id="PF01814"/>
    </source>
</evidence>
<dbReference type="Pfam" id="PF01814">
    <property type="entry name" value="Hemerythrin"/>
    <property type="match status" value="1"/>
</dbReference>
<dbReference type="Gene3D" id="1.20.120.520">
    <property type="entry name" value="nmb1532 protein domain like"/>
    <property type="match status" value="1"/>
</dbReference>
<gene>
    <name evidence="2" type="ORF">J2S63_001207</name>
</gene>
<feature type="domain" description="Hemerythrin-like" evidence="1">
    <location>
        <begin position="27"/>
        <end position="156"/>
    </location>
</feature>
<comment type="caution">
    <text evidence="2">The sequence shown here is derived from an EMBL/GenBank/DDBJ whole genome shotgun (WGS) entry which is preliminary data.</text>
</comment>
<name>A0ABU2BWD0_9ACTN</name>
<protein>
    <recommendedName>
        <fullName evidence="1">Hemerythrin-like domain-containing protein</fullName>
    </recommendedName>
</protein>
<dbReference type="EMBL" id="JAVDYG010000001">
    <property type="protein sequence ID" value="MDR7361654.1"/>
    <property type="molecule type" value="Genomic_DNA"/>
</dbReference>
<sequence>MSTTTPVPQLRLPGQAAAPEGPVDMAMMYVAHHAFRRDLRDFARAVPLTPVTDRAAWRALERRWAVFADVLHHHHSGEDAHLWPALLDRAQGEDRATVEAMEDEHAGVDPLLEACRDGLTAMVAAPSADTRSALTVRLVALREALGRHLDHEETETIALVQRLLSAAEYDAIDEHFKKTLTPRRLFRLVPWALVEVPTEVREELLGREGGTAHRVAWVVSRGSFRRLQRAAFAHLPG</sequence>
<organism evidence="2 3">
    <name type="scientific">Nocardioides marmoribigeumensis</name>
    <dbReference type="NCBI Taxonomy" id="433649"/>
    <lineage>
        <taxon>Bacteria</taxon>
        <taxon>Bacillati</taxon>
        <taxon>Actinomycetota</taxon>
        <taxon>Actinomycetes</taxon>
        <taxon>Propionibacteriales</taxon>
        <taxon>Nocardioidaceae</taxon>
        <taxon>Nocardioides</taxon>
    </lineage>
</organism>
<evidence type="ECO:0000313" key="2">
    <source>
        <dbReference type="EMBL" id="MDR7361654.1"/>
    </source>
</evidence>
<dbReference type="RefSeq" id="WP_310299925.1">
    <property type="nucleotide sequence ID" value="NZ_BAAAPS010000001.1"/>
</dbReference>
<evidence type="ECO:0000313" key="3">
    <source>
        <dbReference type="Proteomes" id="UP001183648"/>
    </source>
</evidence>
<dbReference type="InterPro" id="IPR012312">
    <property type="entry name" value="Hemerythrin-like"/>
</dbReference>
<keyword evidence="3" id="KW-1185">Reference proteome</keyword>
<dbReference type="Proteomes" id="UP001183648">
    <property type="component" value="Unassembled WGS sequence"/>
</dbReference>